<dbReference type="Proteomes" id="UP000281553">
    <property type="component" value="Unassembled WGS sequence"/>
</dbReference>
<dbReference type="AlphaFoldDB" id="A0A3P7RFG9"/>
<proteinExistence type="predicted"/>
<gene>
    <name evidence="2" type="ORF">DILT_LOCUS17899</name>
</gene>
<sequence length="122" mass="13573">MLPDRSPGKPMLLPPTGVQSEPDVVLTFSDYLSPWDMHLWTSRLPVSDSPIPSTSSAVTTTSASVSFLRSSEVRLPSVRLTELFGSGCYVADHPSFLLPLVRRMEHFMDKVTLLFLLLLLLK</sequence>
<reference evidence="2 3" key="1">
    <citation type="submission" date="2018-11" db="EMBL/GenBank/DDBJ databases">
        <authorList>
            <consortium name="Pathogen Informatics"/>
        </authorList>
    </citation>
    <scope>NUCLEOTIDE SEQUENCE [LARGE SCALE GENOMIC DNA]</scope>
</reference>
<evidence type="ECO:0000313" key="3">
    <source>
        <dbReference type="Proteomes" id="UP000281553"/>
    </source>
</evidence>
<evidence type="ECO:0000256" key="1">
    <source>
        <dbReference type="SAM" id="MobiDB-lite"/>
    </source>
</evidence>
<accession>A0A3P7RFG9</accession>
<feature type="region of interest" description="Disordered" evidence="1">
    <location>
        <begin position="1"/>
        <end position="20"/>
    </location>
</feature>
<protein>
    <submittedName>
        <fullName evidence="2">Uncharacterized protein</fullName>
    </submittedName>
</protein>
<dbReference type="OrthoDB" id="538223at2759"/>
<organism evidence="2 3">
    <name type="scientific">Dibothriocephalus latus</name>
    <name type="common">Fish tapeworm</name>
    <name type="synonym">Diphyllobothrium latum</name>
    <dbReference type="NCBI Taxonomy" id="60516"/>
    <lineage>
        <taxon>Eukaryota</taxon>
        <taxon>Metazoa</taxon>
        <taxon>Spiralia</taxon>
        <taxon>Lophotrochozoa</taxon>
        <taxon>Platyhelminthes</taxon>
        <taxon>Cestoda</taxon>
        <taxon>Eucestoda</taxon>
        <taxon>Diphyllobothriidea</taxon>
        <taxon>Diphyllobothriidae</taxon>
        <taxon>Dibothriocephalus</taxon>
    </lineage>
</organism>
<dbReference type="EMBL" id="UYRU01095663">
    <property type="protein sequence ID" value="VDN39489.1"/>
    <property type="molecule type" value="Genomic_DNA"/>
</dbReference>
<keyword evidence="3" id="KW-1185">Reference proteome</keyword>
<name>A0A3P7RFG9_DIBLA</name>
<evidence type="ECO:0000313" key="2">
    <source>
        <dbReference type="EMBL" id="VDN39489.1"/>
    </source>
</evidence>